<keyword evidence="2" id="KW-1185">Reference proteome</keyword>
<dbReference type="EMBL" id="VIXA01000001">
    <property type="protein sequence ID" value="TWG28563.1"/>
    <property type="molecule type" value="Genomic_DNA"/>
</dbReference>
<gene>
    <name evidence="1" type="ORF">FHX75_111715</name>
</gene>
<dbReference type="Proteomes" id="UP000319927">
    <property type="component" value="Unassembled WGS sequence"/>
</dbReference>
<proteinExistence type="predicted"/>
<evidence type="ECO:0000313" key="1">
    <source>
        <dbReference type="EMBL" id="TWG28563.1"/>
    </source>
</evidence>
<dbReference type="OrthoDB" id="9912975at2"/>
<dbReference type="RefSeq" id="WP_154937874.1">
    <property type="nucleotide sequence ID" value="NZ_VIXA01000001.1"/>
</dbReference>
<dbReference type="AlphaFoldDB" id="A0A561WXH6"/>
<accession>A0A561WXH6</accession>
<protein>
    <submittedName>
        <fullName evidence="1">Uncharacterized protein</fullName>
    </submittedName>
</protein>
<evidence type="ECO:0000313" key="2">
    <source>
        <dbReference type="Proteomes" id="UP000319927"/>
    </source>
</evidence>
<comment type="caution">
    <text evidence="1">The sequence shown here is derived from an EMBL/GenBank/DDBJ whole genome shotgun (WGS) entry which is preliminary data.</text>
</comment>
<name>A0A561WXH6_9ACTN</name>
<reference evidence="1 2" key="1">
    <citation type="submission" date="2019-06" db="EMBL/GenBank/DDBJ databases">
        <title>Sequencing the genomes of 1000 actinobacteria strains.</title>
        <authorList>
            <person name="Klenk H.-P."/>
        </authorList>
    </citation>
    <scope>NUCLEOTIDE SEQUENCE [LARGE SCALE GENOMIC DNA]</scope>
    <source>
        <strain evidence="1 2">DSM 102131</strain>
    </source>
</reference>
<organism evidence="1 2">
    <name type="scientific">Micromonospora palomenae</name>
    <dbReference type="NCBI Taxonomy" id="1461247"/>
    <lineage>
        <taxon>Bacteria</taxon>
        <taxon>Bacillati</taxon>
        <taxon>Actinomycetota</taxon>
        <taxon>Actinomycetes</taxon>
        <taxon>Micromonosporales</taxon>
        <taxon>Micromonosporaceae</taxon>
        <taxon>Micromonospora</taxon>
    </lineage>
</organism>
<sequence>MTAPRTLIGSYLAMLALRKVEERERCRAELSRTRWVDADEVTNAALLLTIRRYLGPKPNFIAVGKTAVRTSRIFPKGDIAPRDVERIIRNCLGEDDAIEKLKLKNPELLRMLTFASLLWIHKVPEAEVLEIIAQAEEEAFDTGFSPTLLTG</sequence>